<organism evidence="1">
    <name type="scientific">bioreactor metagenome</name>
    <dbReference type="NCBI Taxonomy" id="1076179"/>
    <lineage>
        <taxon>unclassified sequences</taxon>
        <taxon>metagenomes</taxon>
        <taxon>ecological metagenomes</taxon>
    </lineage>
</organism>
<reference evidence="1" key="1">
    <citation type="submission" date="2019-08" db="EMBL/GenBank/DDBJ databases">
        <authorList>
            <person name="Kucharzyk K."/>
            <person name="Murdoch R.W."/>
            <person name="Higgins S."/>
            <person name="Loffler F."/>
        </authorList>
    </citation>
    <scope>NUCLEOTIDE SEQUENCE</scope>
</reference>
<evidence type="ECO:0008006" key="2">
    <source>
        <dbReference type="Google" id="ProtNLM"/>
    </source>
</evidence>
<name>A0A645C254_9ZZZZ</name>
<dbReference type="AlphaFoldDB" id="A0A645C254"/>
<evidence type="ECO:0000313" key="1">
    <source>
        <dbReference type="EMBL" id="MPM71699.1"/>
    </source>
</evidence>
<proteinExistence type="predicted"/>
<accession>A0A645C254</accession>
<sequence length="168" mass="19716">MPSDLSEANRLALKYCRKDNLNQLFTLLRKNKIRKLDLEEAIFCFQNKKYKSCALVLFSLIDSELIKKQDITNVKRKVGGSAIDKFKKSIKTTNILNELDMLLNFNNLITCLFEVFSDSEDFKANKKIVNRNYISHGMTSKPVRRRDCIQLFLLLYNLLNFIDIVFEY</sequence>
<gene>
    <name evidence="1" type="ORF">SDC9_118669</name>
</gene>
<protein>
    <recommendedName>
        <fullName evidence="2">DUF4209 domain-containing protein</fullName>
    </recommendedName>
</protein>
<dbReference type="EMBL" id="VSSQ01024277">
    <property type="protein sequence ID" value="MPM71699.1"/>
    <property type="molecule type" value="Genomic_DNA"/>
</dbReference>
<comment type="caution">
    <text evidence="1">The sequence shown here is derived from an EMBL/GenBank/DDBJ whole genome shotgun (WGS) entry which is preliminary data.</text>
</comment>